<keyword evidence="5" id="KW-0804">Transcription</keyword>
<dbReference type="GO" id="GO:0030170">
    <property type="term" value="F:pyridoxal phosphate binding"/>
    <property type="evidence" value="ECO:0007669"/>
    <property type="project" value="InterPro"/>
</dbReference>
<evidence type="ECO:0000256" key="3">
    <source>
        <dbReference type="ARBA" id="ARBA00023015"/>
    </source>
</evidence>
<dbReference type="InterPro" id="IPR036390">
    <property type="entry name" value="WH_DNA-bd_sf"/>
</dbReference>
<dbReference type="InterPro" id="IPR051446">
    <property type="entry name" value="HTH_trans_reg/aminotransferase"/>
</dbReference>
<dbReference type="Gene3D" id="3.90.1150.10">
    <property type="entry name" value="Aspartate Aminotransferase, domain 1"/>
    <property type="match status" value="1"/>
</dbReference>
<keyword evidence="2" id="KW-0663">Pyridoxal phosphate</keyword>
<accession>E3BJM3</accession>
<dbReference type="InterPro" id="IPR036388">
    <property type="entry name" value="WH-like_DNA-bd_sf"/>
</dbReference>
<name>E3BJM3_9VIBR</name>
<dbReference type="RefSeq" id="WP_009601226.1">
    <property type="nucleotide sequence ID" value="NZ_AEIU01000069.1"/>
</dbReference>
<dbReference type="Gene3D" id="3.40.640.10">
    <property type="entry name" value="Type I PLP-dependent aspartate aminotransferase-like (Major domain)"/>
    <property type="match status" value="1"/>
</dbReference>
<keyword evidence="3" id="KW-0805">Transcription regulation</keyword>
<evidence type="ECO:0000256" key="1">
    <source>
        <dbReference type="ARBA" id="ARBA00005384"/>
    </source>
</evidence>
<dbReference type="InterPro" id="IPR015421">
    <property type="entry name" value="PyrdxlP-dep_Trfase_major"/>
</dbReference>
<dbReference type="PANTHER" id="PTHR46577">
    <property type="entry name" value="HTH-TYPE TRANSCRIPTIONAL REGULATORY PROTEIN GABR"/>
    <property type="match status" value="1"/>
</dbReference>
<dbReference type="PANTHER" id="PTHR46577:SF2">
    <property type="entry name" value="TRANSCRIPTIONAL REGULATORY PROTEIN"/>
    <property type="match status" value="1"/>
</dbReference>
<comment type="caution">
    <text evidence="7">The sequence shown here is derived from an EMBL/GenBank/DDBJ whole genome shotgun (WGS) entry which is preliminary data.</text>
</comment>
<dbReference type="InterPro" id="IPR015422">
    <property type="entry name" value="PyrdxlP-dep_Trfase_small"/>
</dbReference>
<dbReference type="AlphaFoldDB" id="E3BJM3"/>
<dbReference type="InterPro" id="IPR015424">
    <property type="entry name" value="PyrdxlP-dep_Trfase"/>
</dbReference>
<proteinExistence type="inferred from homology"/>
<feature type="domain" description="HTH gntR-type" evidence="6">
    <location>
        <begin position="5"/>
        <end position="73"/>
    </location>
</feature>
<dbReference type="CDD" id="cd00609">
    <property type="entry name" value="AAT_like"/>
    <property type="match status" value="1"/>
</dbReference>
<sequence>MAEQQCKYTKVIDYIRQGIDSRVWQHDEKLPSIRQLSQQLGVSKNTIIRAYHTLEARGIITANARSGYRVVYQKMKPSNNSIPRSISLLSMCKDVLAKPSPEERLNLGTAHPNISTPAINSLYAEIGRHSRRQTHSHSHYQLPPGNQELTYQFKNLSNDLGLTVSQHEITVTHGAQQGISLALRAVTKPGDTVIVESPCYFGNLLLMESLGLKVIEISSSPVTGIDVSAVSNAINKWDVSAVLVTPNFMNPTGAQMPLNARIELLRVSNNIPIIEDDVFGALGFNQPIPPIHALDSNKRVIYINSLSKVLDSRLRIGWVIAGRYQEVIERQLFCDTMGSTNLMQSAVADFLKSGRYRSHVKKMNRYYQNAMQTFYEELTQRLDRSHYLYKNYQLTVPTGSFLLWLELPKVFDGLAAYQQAREQRISILPGHLFATSGQYKHCLRFSCSNYMLNSHWKSGLDQLVELIDAQLRD</sequence>
<dbReference type="SUPFAM" id="SSF53383">
    <property type="entry name" value="PLP-dependent transferases"/>
    <property type="match status" value="1"/>
</dbReference>
<evidence type="ECO:0000313" key="8">
    <source>
        <dbReference type="Proteomes" id="UP000002943"/>
    </source>
</evidence>
<evidence type="ECO:0000313" key="7">
    <source>
        <dbReference type="EMBL" id="EFP96792.1"/>
    </source>
</evidence>
<evidence type="ECO:0000256" key="4">
    <source>
        <dbReference type="ARBA" id="ARBA00023125"/>
    </source>
</evidence>
<dbReference type="Gene3D" id="1.10.10.10">
    <property type="entry name" value="Winged helix-like DNA-binding domain superfamily/Winged helix DNA-binding domain"/>
    <property type="match status" value="1"/>
</dbReference>
<dbReference type="SUPFAM" id="SSF46785">
    <property type="entry name" value="Winged helix' DNA-binding domain"/>
    <property type="match status" value="1"/>
</dbReference>
<dbReference type="Proteomes" id="UP000002943">
    <property type="component" value="Unassembled WGS sequence"/>
</dbReference>
<comment type="similarity">
    <text evidence="1">In the C-terminal section; belongs to the class-I pyridoxal-phosphate-dependent aminotransferase family.</text>
</comment>
<keyword evidence="8" id="KW-1185">Reference proteome</keyword>
<dbReference type="Pfam" id="PF00155">
    <property type="entry name" value="Aminotran_1_2"/>
    <property type="match status" value="1"/>
</dbReference>
<dbReference type="eggNOG" id="COG1167">
    <property type="taxonomic scope" value="Bacteria"/>
</dbReference>
<dbReference type="SMART" id="SM00345">
    <property type="entry name" value="HTH_GNTR"/>
    <property type="match status" value="1"/>
</dbReference>
<dbReference type="EMBL" id="AEIU01000069">
    <property type="protein sequence ID" value="EFP96792.1"/>
    <property type="molecule type" value="Genomic_DNA"/>
</dbReference>
<organism evidence="7 8">
    <name type="scientific">Vibrio caribbeanicus ATCC BAA-2122</name>
    <dbReference type="NCBI Taxonomy" id="796620"/>
    <lineage>
        <taxon>Bacteria</taxon>
        <taxon>Pseudomonadati</taxon>
        <taxon>Pseudomonadota</taxon>
        <taxon>Gammaproteobacteria</taxon>
        <taxon>Vibrionales</taxon>
        <taxon>Vibrionaceae</taxon>
        <taxon>Vibrio</taxon>
    </lineage>
</organism>
<dbReference type="CDD" id="cd07377">
    <property type="entry name" value="WHTH_GntR"/>
    <property type="match status" value="1"/>
</dbReference>
<dbReference type="InterPro" id="IPR000524">
    <property type="entry name" value="Tscrpt_reg_HTH_GntR"/>
</dbReference>
<dbReference type="OrthoDB" id="9804020at2"/>
<dbReference type="GO" id="GO:0003677">
    <property type="term" value="F:DNA binding"/>
    <property type="evidence" value="ECO:0007669"/>
    <property type="project" value="UniProtKB-KW"/>
</dbReference>
<dbReference type="InterPro" id="IPR004839">
    <property type="entry name" value="Aminotransferase_I/II_large"/>
</dbReference>
<evidence type="ECO:0000259" key="6">
    <source>
        <dbReference type="PROSITE" id="PS50949"/>
    </source>
</evidence>
<keyword evidence="4" id="KW-0238">DNA-binding</keyword>
<dbReference type="STRING" id="796620.VIBC2010_07479"/>
<gene>
    <name evidence="7" type="ORF">VIBC2010_07479</name>
</gene>
<dbReference type="GO" id="GO:0003700">
    <property type="term" value="F:DNA-binding transcription factor activity"/>
    <property type="evidence" value="ECO:0007669"/>
    <property type="project" value="InterPro"/>
</dbReference>
<evidence type="ECO:0000256" key="5">
    <source>
        <dbReference type="ARBA" id="ARBA00023163"/>
    </source>
</evidence>
<dbReference type="PROSITE" id="PS50949">
    <property type="entry name" value="HTH_GNTR"/>
    <property type="match status" value="1"/>
</dbReference>
<reference evidence="7 8" key="1">
    <citation type="journal article" date="2012" name="Int. J. Syst. Evol. Microbiol.">
        <title>Vibrio caribbeanicus sp. nov., isolated from the marine sponge Scleritoderma cyanea.</title>
        <authorList>
            <person name="Hoffmann M."/>
            <person name="Monday S.R."/>
            <person name="Allard M.W."/>
            <person name="Strain E.A."/>
            <person name="Whittaker P."/>
            <person name="Naum M."/>
            <person name="McCarthy P.J."/>
            <person name="Lopez J.V."/>
            <person name="Fischer M."/>
            <person name="Brown E.W."/>
        </authorList>
    </citation>
    <scope>NUCLEOTIDE SEQUENCE [LARGE SCALE GENOMIC DNA]</scope>
    <source>
        <strain evidence="7 8">ATCC BAA-2122</strain>
    </source>
</reference>
<evidence type="ECO:0000256" key="2">
    <source>
        <dbReference type="ARBA" id="ARBA00022898"/>
    </source>
</evidence>
<protein>
    <submittedName>
        <fullName evidence="7">Transcriptional regulator</fullName>
    </submittedName>
</protein>
<dbReference type="Pfam" id="PF00392">
    <property type="entry name" value="GntR"/>
    <property type="match status" value="1"/>
</dbReference>
<dbReference type="PRINTS" id="PR00035">
    <property type="entry name" value="HTHGNTR"/>
</dbReference>